<protein>
    <recommendedName>
        <fullName evidence="2">Oxidoreductase-like domain-containing protein</fullName>
    </recommendedName>
</protein>
<dbReference type="GeneID" id="110253796"/>
<dbReference type="OrthoDB" id="10064411at2759"/>
<reference evidence="3" key="1">
    <citation type="submission" date="2022-11" db="UniProtKB">
        <authorList>
            <consortium name="EnsemblMetazoa"/>
        </authorList>
    </citation>
    <scope>IDENTIFICATION</scope>
</reference>
<organism evidence="3 4">
    <name type="scientific">Exaiptasia diaphana</name>
    <name type="common">Tropical sea anemone</name>
    <name type="synonym">Aiptasia pulchella</name>
    <dbReference type="NCBI Taxonomy" id="2652724"/>
    <lineage>
        <taxon>Eukaryota</taxon>
        <taxon>Metazoa</taxon>
        <taxon>Cnidaria</taxon>
        <taxon>Anthozoa</taxon>
        <taxon>Hexacorallia</taxon>
        <taxon>Actiniaria</taxon>
        <taxon>Aiptasiidae</taxon>
        <taxon>Exaiptasia</taxon>
    </lineage>
</organism>
<sequence>MNRILRNVVFSQSKNSLTRIINLQRSASTTNGNQPVSKGNQDAATGPPPAPPPPELCCRSGCQNCVWLEYVDDMLKYYKNNKQEARKALEQIPDETLKTFIRIELGL</sequence>
<dbReference type="PANTHER" id="PTHR21193:SF3">
    <property type="entry name" value="OXIDOREDUCTASE-LIKE DOMAIN-CONTAINING PROTEIN 1"/>
    <property type="match status" value="1"/>
</dbReference>
<evidence type="ECO:0000256" key="1">
    <source>
        <dbReference type="SAM" id="MobiDB-lite"/>
    </source>
</evidence>
<dbReference type="GO" id="GO:0005739">
    <property type="term" value="C:mitochondrion"/>
    <property type="evidence" value="ECO:0007669"/>
    <property type="project" value="TreeGrafter"/>
</dbReference>
<feature type="region of interest" description="Disordered" evidence="1">
    <location>
        <begin position="24"/>
        <end position="52"/>
    </location>
</feature>
<dbReference type="PANTHER" id="PTHR21193">
    <property type="entry name" value="OXIDOREDUCTASE-LIKE DOMAIN-CONTAINING PROTEIN 1"/>
    <property type="match status" value="1"/>
</dbReference>
<dbReference type="Pfam" id="PF09791">
    <property type="entry name" value="Oxidored-like"/>
    <property type="match status" value="1"/>
</dbReference>
<feature type="compositionally biased region" description="Polar residues" evidence="1">
    <location>
        <begin position="24"/>
        <end position="43"/>
    </location>
</feature>
<dbReference type="AlphaFoldDB" id="A0A913Y9J8"/>
<dbReference type="EnsemblMetazoa" id="XM_021060747.2">
    <property type="protein sequence ID" value="XP_020916406.1"/>
    <property type="gene ID" value="LOC110253796"/>
</dbReference>
<feature type="domain" description="Oxidoreductase-like" evidence="2">
    <location>
        <begin position="48"/>
        <end position="86"/>
    </location>
</feature>
<dbReference type="RefSeq" id="XP_020916406.1">
    <property type="nucleotide sequence ID" value="XM_021060747.2"/>
</dbReference>
<accession>A0A913Y9J8</accession>
<dbReference type="KEGG" id="epa:110253796"/>
<evidence type="ECO:0000259" key="2">
    <source>
        <dbReference type="Pfam" id="PF09791"/>
    </source>
</evidence>
<evidence type="ECO:0000313" key="4">
    <source>
        <dbReference type="Proteomes" id="UP000887567"/>
    </source>
</evidence>
<name>A0A913Y9J8_EXADI</name>
<dbReference type="Proteomes" id="UP000887567">
    <property type="component" value="Unplaced"/>
</dbReference>
<keyword evidence="4" id="KW-1185">Reference proteome</keyword>
<dbReference type="InterPro" id="IPR019180">
    <property type="entry name" value="Oxidoreductase-like_N"/>
</dbReference>
<dbReference type="InterPro" id="IPR039251">
    <property type="entry name" value="OXLD1"/>
</dbReference>
<evidence type="ECO:0000313" key="3">
    <source>
        <dbReference type="EnsemblMetazoa" id="XP_020916406.1"/>
    </source>
</evidence>
<dbReference type="OMA" id="HTCYIAL"/>
<proteinExistence type="predicted"/>